<comment type="subcellular location">
    <subcellularLocation>
        <location evidence="1">Membrane</location>
    </subcellularLocation>
</comment>
<evidence type="ECO:0000256" key="5">
    <source>
        <dbReference type="SAM" id="Phobius"/>
    </source>
</evidence>
<feature type="transmembrane region" description="Helical" evidence="5">
    <location>
        <begin position="192"/>
        <end position="211"/>
    </location>
</feature>
<dbReference type="SUPFAM" id="SSF58104">
    <property type="entry name" value="Methyl-accepting chemotaxis protein (MCP) signaling domain"/>
    <property type="match status" value="1"/>
</dbReference>
<evidence type="ECO:0000259" key="6">
    <source>
        <dbReference type="PROSITE" id="PS50111"/>
    </source>
</evidence>
<evidence type="ECO:0000259" key="7">
    <source>
        <dbReference type="PROSITE" id="PS50885"/>
    </source>
</evidence>
<dbReference type="InterPro" id="IPR024478">
    <property type="entry name" value="HlyB_4HB_MCP"/>
</dbReference>
<dbReference type="InterPro" id="IPR004089">
    <property type="entry name" value="MCPsignal_dom"/>
</dbReference>
<dbReference type="Pfam" id="PF00015">
    <property type="entry name" value="MCPsignal"/>
    <property type="match status" value="1"/>
</dbReference>
<dbReference type="PANTHER" id="PTHR43531:SF14">
    <property type="entry name" value="METHYL-ACCEPTING CHEMOTAXIS PROTEIN I-RELATED"/>
    <property type="match status" value="1"/>
</dbReference>
<dbReference type="InterPro" id="IPR003660">
    <property type="entry name" value="HAMP_dom"/>
</dbReference>
<gene>
    <name evidence="8" type="primary">trg_2</name>
    <name evidence="8" type="ORF">HC248_00409</name>
</gene>
<keyword evidence="5" id="KW-1133">Transmembrane helix</keyword>
<dbReference type="CDD" id="cd19411">
    <property type="entry name" value="MCP2201-like_sensor"/>
    <property type="match status" value="1"/>
</dbReference>
<dbReference type="Pfam" id="PF12729">
    <property type="entry name" value="4HB_MCP_1"/>
    <property type="match status" value="1"/>
</dbReference>
<dbReference type="GO" id="GO:0005886">
    <property type="term" value="C:plasma membrane"/>
    <property type="evidence" value="ECO:0007669"/>
    <property type="project" value="TreeGrafter"/>
</dbReference>
<organism evidence="8 9">
    <name type="scientific">Polaromonas vacuolata</name>
    <dbReference type="NCBI Taxonomy" id="37448"/>
    <lineage>
        <taxon>Bacteria</taxon>
        <taxon>Pseudomonadati</taxon>
        <taxon>Pseudomonadota</taxon>
        <taxon>Betaproteobacteria</taxon>
        <taxon>Burkholderiales</taxon>
        <taxon>Comamonadaceae</taxon>
        <taxon>Polaromonas</taxon>
    </lineage>
</organism>
<dbReference type="RefSeq" id="WP_168921057.1">
    <property type="nucleotide sequence ID" value="NZ_CP051461.1"/>
</dbReference>
<protein>
    <submittedName>
        <fullName evidence="8">Methyl-accepting chemotaxis protein III</fullName>
    </submittedName>
</protein>
<proteinExistence type="inferred from homology"/>
<dbReference type="SMART" id="SM00304">
    <property type="entry name" value="HAMP"/>
    <property type="match status" value="1"/>
</dbReference>
<accession>A0A6H2H6L9</accession>
<name>A0A6H2H6L9_9BURK</name>
<evidence type="ECO:0000313" key="9">
    <source>
        <dbReference type="Proteomes" id="UP000502041"/>
    </source>
</evidence>
<keyword evidence="5" id="KW-0812">Transmembrane</keyword>
<evidence type="ECO:0000256" key="3">
    <source>
        <dbReference type="ARBA" id="ARBA00029447"/>
    </source>
</evidence>
<keyword evidence="9" id="KW-1185">Reference proteome</keyword>
<keyword evidence="2" id="KW-0488">Methylation</keyword>
<keyword evidence="5" id="KW-0472">Membrane</keyword>
<dbReference type="Gene3D" id="1.10.287.950">
    <property type="entry name" value="Methyl-accepting chemotaxis protein"/>
    <property type="match status" value="1"/>
</dbReference>
<sequence>MNFLMKLRIGQRLALGFALVLLLSATATSFALLDLRASTRTMHRMMQVPLAKERLVADWYLLLYSAVVRTSLIAKSNDASLSTSFAPEISASVVQSTEYIKKIEVLLSSEQEKALYQAIVDVRKKYQAAKVAVMAARLSGNSVEADRLYAESFAPTAKDYESRVLTLLSLERETIDRLENAIDTSNERSFKLVAALSLLALLLACATALALTRSITRPLKKALSVAQSVASGDLSSRFSAHSNDEIGQLMQALQTMNDSLSRLVGDVRLSTDTIRTASGEIAAGNQDLSSRTEQQASALEETAASMEQLTTTVKQNADNARQANSFAATNSSVAQRGGAVVSQVVVTMSSISASSRKIVDIIGVIDSIAFQTNILALNAAVEAARAGEQGRGFAVVAGEVRSLAQRSATAAKEIKVLIDASVASVEEGSRQALEAGKTMDEIVSSSGQVSGIMTGIVSASQEQSSGIEQVNQAITQMDLVTQQNAALVEQAAAASASLQEQASGLLQLVDQFKLADRSSSSA</sequence>
<dbReference type="Proteomes" id="UP000502041">
    <property type="component" value="Chromosome"/>
</dbReference>
<evidence type="ECO:0000256" key="1">
    <source>
        <dbReference type="ARBA" id="ARBA00004370"/>
    </source>
</evidence>
<feature type="domain" description="Methyl-accepting transducer" evidence="6">
    <location>
        <begin position="270"/>
        <end position="499"/>
    </location>
</feature>
<feature type="domain" description="HAMP" evidence="7">
    <location>
        <begin position="213"/>
        <end position="265"/>
    </location>
</feature>
<evidence type="ECO:0000256" key="4">
    <source>
        <dbReference type="PROSITE-ProRule" id="PRU00284"/>
    </source>
</evidence>
<dbReference type="InterPro" id="IPR047347">
    <property type="entry name" value="YvaQ-like_sensor"/>
</dbReference>
<dbReference type="InterPro" id="IPR051310">
    <property type="entry name" value="MCP_chemotaxis"/>
</dbReference>
<dbReference type="Pfam" id="PF00672">
    <property type="entry name" value="HAMP"/>
    <property type="match status" value="1"/>
</dbReference>
<dbReference type="GO" id="GO:0006935">
    <property type="term" value="P:chemotaxis"/>
    <property type="evidence" value="ECO:0007669"/>
    <property type="project" value="TreeGrafter"/>
</dbReference>
<evidence type="ECO:0000256" key="2">
    <source>
        <dbReference type="ARBA" id="ARBA00022481"/>
    </source>
</evidence>
<dbReference type="GO" id="GO:0007165">
    <property type="term" value="P:signal transduction"/>
    <property type="evidence" value="ECO:0007669"/>
    <property type="project" value="UniProtKB-KW"/>
</dbReference>
<comment type="similarity">
    <text evidence="3">Belongs to the methyl-accepting chemotaxis (MCP) protein family.</text>
</comment>
<dbReference type="KEGG" id="pvac:HC248_00409"/>
<dbReference type="FunFam" id="1.10.287.950:FF:000001">
    <property type="entry name" value="Methyl-accepting chemotaxis sensory transducer"/>
    <property type="match status" value="1"/>
</dbReference>
<dbReference type="PROSITE" id="PS50111">
    <property type="entry name" value="CHEMOTAXIS_TRANSDUC_2"/>
    <property type="match status" value="1"/>
</dbReference>
<dbReference type="CDD" id="cd06225">
    <property type="entry name" value="HAMP"/>
    <property type="match status" value="1"/>
</dbReference>
<dbReference type="CDD" id="cd11386">
    <property type="entry name" value="MCP_signal"/>
    <property type="match status" value="1"/>
</dbReference>
<reference evidence="8 9" key="1">
    <citation type="submission" date="2020-04" db="EMBL/GenBank/DDBJ databases">
        <title>Complete genome of a Psychrophilic, Marine, Gas Vacuolate Bacterium Polaromonas vacuolata KCTC 22033T.</title>
        <authorList>
            <person name="Hwang K."/>
            <person name="Kim K.M."/>
        </authorList>
    </citation>
    <scope>NUCLEOTIDE SEQUENCE [LARGE SCALE GENOMIC DNA]</scope>
    <source>
        <strain evidence="8 9">KCTC 22033</strain>
    </source>
</reference>
<evidence type="ECO:0000313" key="8">
    <source>
        <dbReference type="EMBL" id="QJC55146.1"/>
    </source>
</evidence>
<dbReference type="EMBL" id="CP051461">
    <property type="protein sequence ID" value="QJC55146.1"/>
    <property type="molecule type" value="Genomic_DNA"/>
</dbReference>
<dbReference type="GO" id="GO:0004888">
    <property type="term" value="F:transmembrane signaling receptor activity"/>
    <property type="evidence" value="ECO:0007669"/>
    <property type="project" value="TreeGrafter"/>
</dbReference>
<keyword evidence="4" id="KW-0807">Transducer</keyword>
<dbReference type="SMART" id="SM00283">
    <property type="entry name" value="MA"/>
    <property type="match status" value="1"/>
</dbReference>
<dbReference type="AlphaFoldDB" id="A0A6H2H6L9"/>
<dbReference type="PANTHER" id="PTHR43531">
    <property type="entry name" value="PROTEIN ICFG"/>
    <property type="match status" value="1"/>
</dbReference>
<dbReference type="PROSITE" id="PS50885">
    <property type="entry name" value="HAMP"/>
    <property type="match status" value="1"/>
</dbReference>